<dbReference type="EMBL" id="CACVBS010000040">
    <property type="protein sequence ID" value="CAA7263534.1"/>
    <property type="molecule type" value="Genomic_DNA"/>
</dbReference>
<dbReference type="InterPro" id="IPR012951">
    <property type="entry name" value="BBE"/>
</dbReference>
<dbReference type="PANTHER" id="PTHR13878">
    <property type="entry name" value="GULONOLACTONE OXIDASE"/>
    <property type="match status" value="1"/>
</dbReference>
<feature type="signal peptide" evidence="3">
    <location>
        <begin position="1"/>
        <end position="20"/>
    </location>
</feature>
<dbReference type="OrthoDB" id="9983560at2759"/>
<dbReference type="AlphaFoldDB" id="A0A8S0W5K5"/>
<dbReference type="InterPro" id="IPR016166">
    <property type="entry name" value="FAD-bd_PCMH"/>
</dbReference>
<dbReference type="GO" id="GO:0071949">
    <property type="term" value="F:FAD binding"/>
    <property type="evidence" value="ECO:0007669"/>
    <property type="project" value="InterPro"/>
</dbReference>
<keyword evidence="2" id="KW-0560">Oxidoreductase</keyword>
<reference evidence="5 6" key="1">
    <citation type="submission" date="2020-01" db="EMBL/GenBank/DDBJ databases">
        <authorList>
            <person name="Gupta K D."/>
        </authorList>
    </citation>
    <scope>NUCLEOTIDE SEQUENCE [LARGE SCALE GENOMIC DNA]</scope>
</reference>
<evidence type="ECO:0000256" key="3">
    <source>
        <dbReference type="SAM" id="SignalP"/>
    </source>
</evidence>
<evidence type="ECO:0000256" key="1">
    <source>
        <dbReference type="ARBA" id="ARBA00005466"/>
    </source>
</evidence>
<dbReference type="GO" id="GO:0016491">
    <property type="term" value="F:oxidoreductase activity"/>
    <property type="evidence" value="ECO:0007669"/>
    <property type="project" value="UniProtKB-KW"/>
</dbReference>
<evidence type="ECO:0000313" key="6">
    <source>
        <dbReference type="Proteomes" id="UP000467700"/>
    </source>
</evidence>
<feature type="chain" id="PRO_5035775673" description="FAD-binding PCMH-type domain-containing protein" evidence="3">
    <location>
        <begin position="21"/>
        <end position="575"/>
    </location>
</feature>
<sequence length="575" mass="61845">MFGHHHFAIGLLALSSLAAGQKTAPKCRCIYGESCWPSQSTFSTLQRQLSQPLINVVPPASACYPPGNPSGDCVSVLTNFADGGWRADQPGAMQSPSWEAFLFPNGTLEGCYMNTTLGLPCLQGNVPPIGVDARNAADVQAAVAFASRNNLKLVVKNTGHDYLGRSAGRGAFMLWTHHLKDKSFNRQFVPTGAPRTERKTYQAVTFGSGIQWGEAYEFVSQQGRFILGGISMGGTVGAAGGWILGAGHSTFAPTFGFGVDNVLEFKVVLADGKLVTVNAFQNPDLWWALRGGGGGTFGVLISVTYQTHDIFPFAQSTLSASFDTPEIAQKVVTQFIKLQPTLADLGWGGFTFFTAAGIQINYVAPNYDSVRAQAAFAPFANFVTNATSGQTQVGYTDFGNFPEWFQVVFAGGPAQVGSPTEVTGRLLQRDMAENHADDVARALLSINDIVGAFSVAGGAASKANPDAMALHPSWRKTVTNIQANVVWEDGAPASVVRQQIETLKRKTAILDKINTDSAAYLNEATRYEKDFKKSFWGSHYSRARSIKATYDPQSLFIVPGGVGADEWDSEQRCRL</sequence>
<organism evidence="5 6">
    <name type="scientific">Cyclocybe aegerita</name>
    <name type="common">Black poplar mushroom</name>
    <name type="synonym">Agrocybe aegerita</name>
    <dbReference type="NCBI Taxonomy" id="1973307"/>
    <lineage>
        <taxon>Eukaryota</taxon>
        <taxon>Fungi</taxon>
        <taxon>Dikarya</taxon>
        <taxon>Basidiomycota</taxon>
        <taxon>Agaricomycotina</taxon>
        <taxon>Agaricomycetes</taxon>
        <taxon>Agaricomycetidae</taxon>
        <taxon>Agaricales</taxon>
        <taxon>Agaricineae</taxon>
        <taxon>Bolbitiaceae</taxon>
        <taxon>Cyclocybe</taxon>
    </lineage>
</organism>
<dbReference type="Pfam" id="PF08031">
    <property type="entry name" value="BBE"/>
    <property type="match status" value="1"/>
</dbReference>
<dbReference type="InterPro" id="IPR036318">
    <property type="entry name" value="FAD-bd_PCMH-like_sf"/>
</dbReference>
<gene>
    <name evidence="5" type="ORF">AAE3_LOCUS5847</name>
</gene>
<comment type="caution">
    <text evidence="5">The sequence shown here is derived from an EMBL/GenBank/DDBJ whole genome shotgun (WGS) entry which is preliminary data.</text>
</comment>
<dbReference type="Gene3D" id="3.40.462.20">
    <property type="match status" value="1"/>
</dbReference>
<evidence type="ECO:0000313" key="5">
    <source>
        <dbReference type="EMBL" id="CAA7263534.1"/>
    </source>
</evidence>
<dbReference type="Gene3D" id="3.30.465.10">
    <property type="match status" value="2"/>
</dbReference>
<dbReference type="Proteomes" id="UP000467700">
    <property type="component" value="Unassembled WGS sequence"/>
</dbReference>
<dbReference type="PANTHER" id="PTHR13878:SF91">
    <property type="entry name" value="FAD BINDING DOMAIN PROTEIN (AFU_ORTHOLOGUE AFUA_6G12070)-RELATED"/>
    <property type="match status" value="1"/>
</dbReference>
<dbReference type="InterPro" id="IPR016169">
    <property type="entry name" value="FAD-bd_PCMH_sub2"/>
</dbReference>
<comment type="similarity">
    <text evidence="1">Belongs to the oxygen-dependent FAD-linked oxidoreductase family.</text>
</comment>
<dbReference type="SUPFAM" id="SSF56176">
    <property type="entry name" value="FAD-binding/transporter-associated domain-like"/>
    <property type="match status" value="1"/>
</dbReference>
<protein>
    <recommendedName>
        <fullName evidence="4">FAD-binding PCMH-type domain-containing protein</fullName>
    </recommendedName>
</protein>
<dbReference type="InterPro" id="IPR006094">
    <property type="entry name" value="Oxid_FAD_bind_N"/>
</dbReference>
<feature type="domain" description="FAD-binding PCMH-type" evidence="4">
    <location>
        <begin position="123"/>
        <end position="310"/>
    </location>
</feature>
<keyword evidence="6" id="KW-1185">Reference proteome</keyword>
<proteinExistence type="inferred from homology"/>
<dbReference type="Pfam" id="PF01565">
    <property type="entry name" value="FAD_binding_4"/>
    <property type="match status" value="1"/>
</dbReference>
<dbReference type="InterPro" id="IPR050432">
    <property type="entry name" value="FAD-linked_Oxidoreductases_BP"/>
</dbReference>
<dbReference type="PROSITE" id="PS51387">
    <property type="entry name" value="FAD_PCMH"/>
    <property type="match status" value="1"/>
</dbReference>
<accession>A0A8S0W5K5</accession>
<evidence type="ECO:0000256" key="2">
    <source>
        <dbReference type="ARBA" id="ARBA00023002"/>
    </source>
</evidence>
<keyword evidence="3" id="KW-0732">Signal</keyword>
<name>A0A8S0W5K5_CYCAE</name>
<evidence type="ECO:0000259" key="4">
    <source>
        <dbReference type="PROSITE" id="PS51387"/>
    </source>
</evidence>